<name>A0A059J7T3_TRIIM</name>
<keyword evidence="2" id="KW-0812">Transmembrane</keyword>
<organism evidence="3 4">
    <name type="scientific">Trichophyton interdigitale (strain MR816)</name>
    <dbReference type="NCBI Taxonomy" id="1215338"/>
    <lineage>
        <taxon>Eukaryota</taxon>
        <taxon>Fungi</taxon>
        <taxon>Dikarya</taxon>
        <taxon>Ascomycota</taxon>
        <taxon>Pezizomycotina</taxon>
        <taxon>Eurotiomycetes</taxon>
        <taxon>Eurotiomycetidae</taxon>
        <taxon>Onygenales</taxon>
        <taxon>Arthrodermataceae</taxon>
        <taxon>Trichophyton</taxon>
    </lineage>
</organism>
<feature type="region of interest" description="Disordered" evidence="1">
    <location>
        <begin position="116"/>
        <end position="148"/>
    </location>
</feature>
<comment type="caution">
    <text evidence="3">The sequence shown here is derived from an EMBL/GenBank/DDBJ whole genome shotgun (WGS) entry which is preliminary data.</text>
</comment>
<evidence type="ECO:0000313" key="4">
    <source>
        <dbReference type="Proteomes" id="UP000024533"/>
    </source>
</evidence>
<dbReference type="Proteomes" id="UP000024533">
    <property type="component" value="Unassembled WGS sequence"/>
</dbReference>
<protein>
    <submittedName>
        <fullName evidence="3">Uncharacterized protein</fullName>
    </submittedName>
</protein>
<dbReference type="HOGENOM" id="CLU_092840_0_0_1"/>
<gene>
    <name evidence="3" type="ORF">H109_04215</name>
</gene>
<keyword evidence="2" id="KW-1133">Transmembrane helix</keyword>
<dbReference type="OrthoDB" id="4173674at2759"/>
<reference evidence="3 4" key="1">
    <citation type="submission" date="2014-02" db="EMBL/GenBank/DDBJ databases">
        <title>The Genome Sequence of Trichophyton interdigitale MR816.</title>
        <authorList>
            <consortium name="The Broad Institute Genomics Platform"/>
            <person name="Cuomo C.A."/>
            <person name="White T.C."/>
            <person name="Graser Y."/>
            <person name="Martinez-Rossi N."/>
            <person name="Heitman J."/>
            <person name="Young S.K."/>
            <person name="Zeng Q."/>
            <person name="Gargeya S."/>
            <person name="Abouelleil A."/>
            <person name="Alvarado L."/>
            <person name="Chapman S.B."/>
            <person name="Gainer-Dewar J."/>
            <person name="Goldberg J."/>
            <person name="Griggs A."/>
            <person name="Gujja S."/>
            <person name="Hansen M."/>
            <person name="Howarth C."/>
            <person name="Imamovic A."/>
            <person name="Larimer J."/>
            <person name="Martinez D."/>
            <person name="Murphy C."/>
            <person name="Pearson M.D."/>
            <person name="Persinoti G."/>
            <person name="Poon T."/>
            <person name="Priest M."/>
            <person name="Roberts A.D."/>
            <person name="Saif S."/>
            <person name="Shea T.D."/>
            <person name="Sykes S.N."/>
            <person name="Wortman J."/>
            <person name="Nusbaum C."/>
            <person name="Birren B."/>
        </authorList>
    </citation>
    <scope>NUCLEOTIDE SEQUENCE [LARGE SCALE GENOMIC DNA]</scope>
    <source>
        <strain evidence="3 4">MR816</strain>
    </source>
</reference>
<dbReference type="EMBL" id="AOKY01000284">
    <property type="protein sequence ID" value="KDB23905.1"/>
    <property type="molecule type" value="Genomic_DNA"/>
</dbReference>
<feature type="region of interest" description="Disordered" evidence="1">
    <location>
        <begin position="186"/>
        <end position="274"/>
    </location>
</feature>
<dbReference type="OMA" id="PNDISCC"/>
<sequence>MPLFSSGARARLAWRQSTQDNNNTCTTNEGVGECTPKANCPGVSTAGICDPGTNNIECCLVHVCNVREGHGVCRSMRNNGCEDGKFFSGTGKPWPCPGPNDISCCVKFADMNNGTSTTSSMSMTSSTFTTSRTSSPSTSSATSSSVPMPAHTGLSGAQIGGVAAGCAVFALLIILGATYFFRRRKASESQGEKQDTSDSGISEMPDSAGVAPRGPKPAVVYGELDSKEANELDSKETKIDKSVAVNRARELDSTPISSPVELDSSPIEPKETKV</sequence>
<evidence type="ECO:0000313" key="3">
    <source>
        <dbReference type="EMBL" id="KDB23905.1"/>
    </source>
</evidence>
<proteinExistence type="predicted"/>
<feature type="compositionally biased region" description="Basic and acidic residues" evidence="1">
    <location>
        <begin position="224"/>
        <end position="252"/>
    </location>
</feature>
<keyword evidence="2" id="KW-0472">Membrane</keyword>
<dbReference type="AlphaFoldDB" id="A0A059J7T3"/>
<feature type="compositionally biased region" description="Low complexity" evidence="1">
    <location>
        <begin position="116"/>
        <end position="145"/>
    </location>
</feature>
<keyword evidence="4" id="KW-1185">Reference proteome</keyword>
<feature type="compositionally biased region" description="Basic and acidic residues" evidence="1">
    <location>
        <begin position="186"/>
        <end position="196"/>
    </location>
</feature>
<accession>A0A059J7T3</accession>
<feature type="transmembrane region" description="Helical" evidence="2">
    <location>
        <begin position="159"/>
        <end position="181"/>
    </location>
</feature>
<evidence type="ECO:0000256" key="2">
    <source>
        <dbReference type="SAM" id="Phobius"/>
    </source>
</evidence>
<evidence type="ECO:0000256" key="1">
    <source>
        <dbReference type="SAM" id="MobiDB-lite"/>
    </source>
</evidence>